<protein>
    <recommendedName>
        <fullName evidence="4">Trichohyalin-plectin-homology domain-containing protein</fullName>
    </recommendedName>
</protein>
<dbReference type="AlphaFoldDB" id="K3W9T8"/>
<reference evidence="2" key="3">
    <citation type="submission" date="2015-02" db="UniProtKB">
        <authorList>
            <consortium name="EnsemblProtists"/>
        </authorList>
    </citation>
    <scope>IDENTIFICATION</scope>
    <source>
        <strain evidence="2">DAOM BR144</strain>
    </source>
</reference>
<dbReference type="Proteomes" id="UP000019132">
    <property type="component" value="Unassembled WGS sequence"/>
</dbReference>
<dbReference type="VEuPathDB" id="FungiDB:PYU1_G001728"/>
<name>K3W9T8_GLOUD</name>
<feature type="region of interest" description="Disordered" evidence="1">
    <location>
        <begin position="34"/>
        <end position="67"/>
    </location>
</feature>
<reference evidence="3" key="2">
    <citation type="submission" date="2010-04" db="EMBL/GenBank/DDBJ databases">
        <authorList>
            <person name="Buell R."/>
            <person name="Hamilton J."/>
            <person name="Hostetler J."/>
        </authorList>
    </citation>
    <scope>NUCLEOTIDE SEQUENCE [LARGE SCALE GENOMIC DNA]</scope>
    <source>
        <strain evidence="3">DAOM:BR144</strain>
    </source>
</reference>
<dbReference type="EnsemblProtists" id="PYU1_T001729">
    <property type="protein sequence ID" value="PYU1_T001729"/>
    <property type="gene ID" value="PYU1_G001728"/>
</dbReference>
<organism evidence="2 3">
    <name type="scientific">Globisporangium ultimum (strain ATCC 200006 / CBS 805.95 / DAOM BR144)</name>
    <name type="common">Pythium ultimum</name>
    <dbReference type="NCBI Taxonomy" id="431595"/>
    <lineage>
        <taxon>Eukaryota</taxon>
        <taxon>Sar</taxon>
        <taxon>Stramenopiles</taxon>
        <taxon>Oomycota</taxon>
        <taxon>Peronosporomycetes</taxon>
        <taxon>Pythiales</taxon>
        <taxon>Pythiaceae</taxon>
        <taxon>Globisporangium</taxon>
    </lineage>
</organism>
<evidence type="ECO:0008006" key="4">
    <source>
        <dbReference type="Google" id="ProtNLM"/>
    </source>
</evidence>
<evidence type="ECO:0000313" key="3">
    <source>
        <dbReference type="Proteomes" id="UP000019132"/>
    </source>
</evidence>
<reference evidence="3" key="1">
    <citation type="journal article" date="2010" name="Genome Biol.">
        <title>Genome sequence of the necrotrophic plant pathogen Pythium ultimum reveals original pathogenicity mechanisms and effector repertoire.</title>
        <authorList>
            <person name="Levesque C.A."/>
            <person name="Brouwer H."/>
            <person name="Cano L."/>
            <person name="Hamilton J.P."/>
            <person name="Holt C."/>
            <person name="Huitema E."/>
            <person name="Raffaele S."/>
            <person name="Robideau G.P."/>
            <person name="Thines M."/>
            <person name="Win J."/>
            <person name="Zerillo M.M."/>
            <person name="Beakes G.W."/>
            <person name="Boore J.L."/>
            <person name="Busam D."/>
            <person name="Dumas B."/>
            <person name="Ferriera S."/>
            <person name="Fuerstenberg S.I."/>
            <person name="Gachon C.M."/>
            <person name="Gaulin E."/>
            <person name="Govers F."/>
            <person name="Grenville-Briggs L."/>
            <person name="Horner N."/>
            <person name="Hostetler J."/>
            <person name="Jiang R.H."/>
            <person name="Johnson J."/>
            <person name="Krajaejun T."/>
            <person name="Lin H."/>
            <person name="Meijer H.J."/>
            <person name="Moore B."/>
            <person name="Morris P."/>
            <person name="Phuntmart V."/>
            <person name="Puiu D."/>
            <person name="Shetty J."/>
            <person name="Stajich J.E."/>
            <person name="Tripathy S."/>
            <person name="Wawra S."/>
            <person name="van West P."/>
            <person name="Whitty B.R."/>
            <person name="Coutinho P.M."/>
            <person name="Henrissat B."/>
            <person name="Martin F."/>
            <person name="Thomas P.D."/>
            <person name="Tyler B.M."/>
            <person name="De Vries R.P."/>
            <person name="Kamoun S."/>
            <person name="Yandell M."/>
            <person name="Tisserat N."/>
            <person name="Buell C.R."/>
        </authorList>
    </citation>
    <scope>NUCLEOTIDE SEQUENCE</scope>
    <source>
        <strain evidence="3">DAOM:BR144</strain>
    </source>
</reference>
<accession>K3W9T8</accession>
<dbReference type="EMBL" id="GL376634">
    <property type="status" value="NOT_ANNOTATED_CDS"/>
    <property type="molecule type" value="Genomic_DNA"/>
</dbReference>
<dbReference type="HOGENOM" id="CLU_2820548_0_0_1"/>
<evidence type="ECO:0000256" key="1">
    <source>
        <dbReference type="SAM" id="MobiDB-lite"/>
    </source>
</evidence>
<keyword evidence="3" id="KW-1185">Reference proteome</keyword>
<sequence>DNEKLRIQVIQRELLEQQIEEKAQLLQIERELETEADEKYQQSERKAREERDEEAKQILLDRKTKRY</sequence>
<dbReference type="InParanoid" id="K3W9T8"/>
<proteinExistence type="predicted"/>
<evidence type="ECO:0000313" key="2">
    <source>
        <dbReference type="EnsemblProtists" id="PYU1_T001729"/>
    </source>
</evidence>